<protein>
    <submittedName>
        <fullName evidence="2">Uncharacterized protein</fullName>
    </submittedName>
</protein>
<feature type="region of interest" description="Disordered" evidence="1">
    <location>
        <begin position="29"/>
        <end position="67"/>
    </location>
</feature>
<evidence type="ECO:0000313" key="3">
    <source>
        <dbReference type="Proteomes" id="UP000765509"/>
    </source>
</evidence>
<feature type="region of interest" description="Disordered" evidence="1">
    <location>
        <begin position="200"/>
        <end position="221"/>
    </location>
</feature>
<evidence type="ECO:0000256" key="1">
    <source>
        <dbReference type="SAM" id="MobiDB-lite"/>
    </source>
</evidence>
<keyword evidence="3" id="KW-1185">Reference proteome</keyword>
<dbReference type="EMBL" id="AVOT02041449">
    <property type="protein sequence ID" value="MBW0536784.1"/>
    <property type="molecule type" value="Genomic_DNA"/>
</dbReference>
<dbReference type="AlphaFoldDB" id="A0A9Q3IFG3"/>
<reference evidence="2" key="1">
    <citation type="submission" date="2021-03" db="EMBL/GenBank/DDBJ databases">
        <title>Draft genome sequence of rust myrtle Austropuccinia psidii MF-1, a brazilian biotype.</title>
        <authorList>
            <person name="Quecine M.C."/>
            <person name="Pachon D.M.R."/>
            <person name="Bonatelli M.L."/>
            <person name="Correr F.H."/>
            <person name="Franceschini L.M."/>
            <person name="Leite T.F."/>
            <person name="Margarido G.R.A."/>
            <person name="Almeida C.A."/>
            <person name="Ferrarezi J.A."/>
            <person name="Labate C.A."/>
        </authorList>
    </citation>
    <scope>NUCLEOTIDE SEQUENCE</scope>
    <source>
        <strain evidence="2">MF-1</strain>
    </source>
</reference>
<feature type="non-terminal residue" evidence="2">
    <location>
        <position position="1"/>
    </location>
</feature>
<feature type="region of interest" description="Disordered" evidence="1">
    <location>
        <begin position="1"/>
        <end position="20"/>
    </location>
</feature>
<feature type="compositionally biased region" description="Basic and acidic residues" evidence="1">
    <location>
        <begin position="29"/>
        <end position="49"/>
    </location>
</feature>
<sequence length="221" mass="25620">AFTPFRNQQISGQESPFFTIPGSFQEKTRIQGQKVDHLQPEEERVRPNDPEAVGFGERSAQEPEVVVNKSRISSPINRNITPTQINNSSVTPESNLNSDALWLQMSQYGKQTQTQFEELEESHERMKILTASMDKIVKNLQEGYAQLSKSSEETNKRLKLVFEEQYKSKRYRDCLYQDINKLFNVYLSMKPQPQCHVMDNPYHQDDIKPDSMLMNKELSPS</sequence>
<accession>A0A9Q3IFG3</accession>
<organism evidence="2 3">
    <name type="scientific">Austropuccinia psidii MF-1</name>
    <dbReference type="NCBI Taxonomy" id="1389203"/>
    <lineage>
        <taxon>Eukaryota</taxon>
        <taxon>Fungi</taxon>
        <taxon>Dikarya</taxon>
        <taxon>Basidiomycota</taxon>
        <taxon>Pucciniomycotina</taxon>
        <taxon>Pucciniomycetes</taxon>
        <taxon>Pucciniales</taxon>
        <taxon>Sphaerophragmiaceae</taxon>
        <taxon>Austropuccinia</taxon>
    </lineage>
</organism>
<evidence type="ECO:0000313" key="2">
    <source>
        <dbReference type="EMBL" id="MBW0536784.1"/>
    </source>
</evidence>
<dbReference type="Proteomes" id="UP000765509">
    <property type="component" value="Unassembled WGS sequence"/>
</dbReference>
<proteinExistence type="predicted"/>
<gene>
    <name evidence="2" type="ORF">O181_076499</name>
</gene>
<feature type="compositionally biased region" description="Polar residues" evidence="1">
    <location>
        <begin position="1"/>
        <end position="16"/>
    </location>
</feature>
<name>A0A9Q3IFG3_9BASI</name>
<comment type="caution">
    <text evidence="2">The sequence shown here is derived from an EMBL/GenBank/DDBJ whole genome shotgun (WGS) entry which is preliminary data.</text>
</comment>